<reference evidence="4" key="1">
    <citation type="submission" date="2016-10" db="EMBL/GenBank/DDBJ databases">
        <authorList>
            <person name="Varghese N."/>
            <person name="Submissions S."/>
        </authorList>
    </citation>
    <scope>NUCLEOTIDE SEQUENCE [LARGE SCALE GENOMIC DNA]</scope>
    <source>
        <strain evidence="4">CGMCC 4.3525</strain>
    </source>
</reference>
<dbReference type="STRING" id="402600.SAMN05216188_101422"/>
<evidence type="ECO:0000313" key="3">
    <source>
        <dbReference type="EMBL" id="SEP76639.1"/>
    </source>
</evidence>
<feature type="region of interest" description="Disordered" evidence="1">
    <location>
        <begin position="1"/>
        <end position="29"/>
    </location>
</feature>
<protein>
    <submittedName>
        <fullName evidence="3">Uncharacterized protein</fullName>
    </submittedName>
</protein>
<accession>A0A1H9AIZ1</accession>
<name>A0A1H9AIZ1_9PSEU</name>
<feature type="compositionally biased region" description="Low complexity" evidence="1">
    <location>
        <begin position="11"/>
        <end position="22"/>
    </location>
</feature>
<organism evidence="3 4">
    <name type="scientific">Lentzea xinjiangensis</name>
    <dbReference type="NCBI Taxonomy" id="402600"/>
    <lineage>
        <taxon>Bacteria</taxon>
        <taxon>Bacillati</taxon>
        <taxon>Actinomycetota</taxon>
        <taxon>Actinomycetes</taxon>
        <taxon>Pseudonocardiales</taxon>
        <taxon>Pseudonocardiaceae</taxon>
        <taxon>Lentzea</taxon>
    </lineage>
</organism>
<evidence type="ECO:0000256" key="1">
    <source>
        <dbReference type="SAM" id="MobiDB-lite"/>
    </source>
</evidence>
<keyword evidence="4" id="KW-1185">Reference proteome</keyword>
<sequence>MHGSHRPYPQHPYQQHPYQQPYPLQPPPRKRRTGLIITAVLAVLVLIGGGVTAAVVLKSAGEEEEAAAEPAEARVVAQKTEPEPVRYGDVAVVDACTAMPVALLEELGFRDAAHGWHSQRYLTRSVPVAAATVKDETDALSSCLYEPLNEEAITRITLSVKQVPFNDLYRVDGPRRDETALNVAGIRVFVSPDEKPDSFNARIVASDGKVQAHLGISRMADNKEISDYRATFDELARRVAENVAKGPRGRTTHVHTGRYEGVPNACDVLSSELFEEITRGEDSGVAEADYYEPEAYDRFENDKGEVSHFYSSKQECRRLSPEWFGRERGDGKGLKIHLTTYRDAGMAVRDAQDCNPQAPSRRITGDAVMSEEKIGDFAACGFLVGDSPTISFVAGRTQARLTGYGDWAPGDPGAYVREFTPVARKVADEVREAIG</sequence>
<dbReference type="OrthoDB" id="3682796at2"/>
<feature type="transmembrane region" description="Helical" evidence="2">
    <location>
        <begin position="35"/>
        <end position="57"/>
    </location>
</feature>
<gene>
    <name evidence="3" type="ORF">SAMN05216188_101422</name>
</gene>
<dbReference type="Proteomes" id="UP000199352">
    <property type="component" value="Unassembled WGS sequence"/>
</dbReference>
<evidence type="ECO:0000313" key="4">
    <source>
        <dbReference type="Proteomes" id="UP000199352"/>
    </source>
</evidence>
<proteinExistence type="predicted"/>
<dbReference type="AlphaFoldDB" id="A0A1H9AIZ1"/>
<dbReference type="EMBL" id="FOFR01000001">
    <property type="protein sequence ID" value="SEP76639.1"/>
    <property type="molecule type" value="Genomic_DNA"/>
</dbReference>
<keyword evidence="2" id="KW-0812">Transmembrane</keyword>
<keyword evidence="2" id="KW-1133">Transmembrane helix</keyword>
<evidence type="ECO:0000256" key="2">
    <source>
        <dbReference type="SAM" id="Phobius"/>
    </source>
</evidence>
<keyword evidence="2" id="KW-0472">Membrane</keyword>